<reference evidence="2" key="1">
    <citation type="journal article" date="2020" name="Stud. Mycol.">
        <title>101 Dothideomycetes genomes: a test case for predicting lifestyles and emergence of pathogens.</title>
        <authorList>
            <person name="Haridas S."/>
            <person name="Albert R."/>
            <person name="Binder M."/>
            <person name="Bloem J."/>
            <person name="Labutti K."/>
            <person name="Salamov A."/>
            <person name="Andreopoulos B."/>
            <person name="Baker S."/>
            <person name="Barry K."/>
            <person name="Bills G."/>
            <person name="Bluhm B."/>
            <person name="Cannon C."/>
            <person name="Castanera R."/>
            <person name="Culley D."/>
            <person name="Daum C."/>
            <person name="Ezra D."/>
            <person name="Gonzalez J."/>
            <person name="Henrissat B."/>
            <person name="Kuo A."/>
            <person name="Liang C."/>
            <person name="Lipzen A."/>
            <person name="Lutzoni F."/>
            <person name="Magnuson J."/>
            <person name="Mondo S."/>
            <person name="Nolan M."/>
            <person name="Ohm R."/>
            <person name="Pangilinan J."/>
            <person name="Park H.-J."/>
            <person name="Ramirez L."/>
            <person name="Alfaro M."/>
            <person name="Sun H."/>
            <person name="Tritt A."/>
            <person name="Yoshinaga Y."/>
            <person name="Zwiers L.-H."/>
            <person name="Turgeon B."/>
            <person name="Goodwin S."/>
            <person name="Spatafora J."/>
            <person name="Crous P."/>
            <person name="Grigoriev I."/>
        </authorList>
    </citation>
    <scope>NUCLEOTIDE SEQUENCE</scope>
    <source>
        <strain evidence="2">CBS 119687</strain>
    </source>
</reference>
<name>A0A6A6A3W0_9PLEO</name>
<gene>
    <name evidence="2" type="ORF">P153DRAFT_369579</name>
</gene>
<evidence type="ECO:0000313" key="2">
    <source>
        <dbReference type="EMBL" id="KAF2126236.1"/>
    </source>
</evidence>
<dbReference type="GeneID" id="54409243"/>
<keyword evidence="3" id="KW-1185">Reference proteome</keyword>
<evidence type="ECO:0000313" key="3">
    <source>
        <dbReference type="Proteomes" id="UP000799771"/>
    </source>
</evidence>
<proteinExistence type="predicted"/>
<organism evidence="2 3">
    <name type="scientific">Dothidotthia symphoricarpi CBS 119687</name>
    <dbReference type="NCBI Taxonomy" id="1392245"/>
    <lineage>
        <taxon>Eukaryota</taxon>
        <taxon>Fungi</taxon>
        <taxon>Dikarya</taxon>
        <taxon>Ascomycota</taxon>
        <taxon>Pezizomycotina</taxon>
        <taxon>Dothideomycetes</taxon>
        <taxon>Pleosporomycetidae</taxon>
        <taxon>Pleosporales</taxon>
        <taxon>Dothidotthiaceae</taxon>
        <taxon>Dothidotthia</taxon>
    </lineage>
</organism>
<keyword evidence="1" id="KW-0175">Coiled coil</keyword>
<sequence>MSSQLPPTIYAVTDDLQERQDFELALATTNAQYDVAQFIEDDATADAIHTESKKNERLEKELAEKKRAELIHQRHIADYLEGAETMLEMATKHKAEVDKLQKQIAELHKTIHGNDAQPDLARVKALAGDEGLMQRLELQSKDLEDSQALLASKNSEVDALKRELARKDDQLEAKAAECATLERKLDGRAAECATLERELDGKAQAYDALKDEVEKPNGLRAKARDYNSLRREVYEEDGLREKAEAYLDLEVEVEKEDGLRAKALAYERLSDEVDGEDGLRGKAEAYLDLEVEVEQPDGLREKAAGYDNLCREVTTLRTHATAAKHEADTFVASFEPFGGVEFVKSVVSKVIERGGLDAMDTATEKFNHAKDMNARYAKHLSVIANALAAYLVKRKQLAKGNKDGIYASIKADLEKSIDALPPLVCAIFDKEVRMRNMVKEYEEMSEANLDAIEDYKKSLEAMRKNRDFWMNRCRQIMALYWPED</sequence>
<dbReference type="RefSeq" id="XP_033520628.1">
    <property type="nucleotide sequence ID" value="XM_033668811.1"/>
</dbReference>
<protein>
    <submittedName>
        <fullName evidence="2">Uncharacterized protein</fullName>
    </submittedName>
</protein>
<evidence type="ECO:0000256" key="1">
    <source>
        <dbReference type="SAM" id="Coils"/>
    </source>
</evidence>
<dbReference type="EMBL" id="ML977514">
    <property type="protein sequence ID" value="KAF2126236.1"/>
    <property type="molecule type" value="Genomic_DNA"/>
</dbReference>
<dbReference type="AlphaFoldDB" id="A0A6A6A3W0"/>
<accession>A0A6A6A3W0</accession>
<feature type="coiled-coil region" evidence="1">
    <location>
        <begin position="143"/>
        <end position="212"/>
    </location>
</feature>
<feature type="coiled-coil region" evidence="1">
    <location>
        <begin position="48"/>
        <end position="110"/>
    </location>
</feature>
<dbReference type="Proteomes" id="UP000799771">
    <property type="component" value="Unassembled WGS sequence"/>
</dbReference>